<feature type="transmembrane region" description="Helical" evidence="6">
    <location>
        <begin position="204"/>
        <end position="228"/>
    </location>
</feature>
<feature type="transmembrane region" description="Helical" evidence="6">
    <location>
        <begin position="288"/>
        <end position="310"/>
    </location>
</feature>
<dbReference type="InterPro" id="IPR003838">
    <property type="entry name" value="ABC3_permease_C"/>
</dbReference>
<dbReference type="EMBL" id="QFOI01000306">
    <property type="protein sequence ID" value="PZP44616.1"/>
    <property type="molecule type" value="Genomic_DNA"/>
</dbReference>
<sequence length="327" mass="36606">DLTPTLQNNFSSLKQSILSKNLAVDITESSASPMGMYSNGGGYQWKGKDENDNILITLVGTDNSYLPTFGIKLHTGRNFSSVSAQDSNNVIINQSLARLMGKEGHVGAQLRQGDGPVYTVIGITEDFVYNDMNKLKPDPLLFFHDARWFNKIYLKLKLTADIQSTLNKLEAIFKTIDPSKPFDYRFVDADFNEKFEQTQFVSTLATMFGGLAIFISCLGLFGLAAFTAEQRTKEIGVRKVLGASVSSVISLLSKDFIKLVGIACLIAFPLAYWVMHSWLQDYQYRINIYWYVYLFSGVAALGIAFLTIYFQTFRAATMNPVKSLRTE</sequence>
<evidence type="ECO:0000256" key="4">
    <source>
        <dbReference type="ARBA" id="ARBA00022989"/>
    </source>
</evidence>
<comment type="caution">
    <text evidence="9">The sequence shown here is derived from an EMBL/GenBank/DDBJ whole genome shotgun (WGS) entry which is preliminary data.</text>
</comment>
<keyword evidence="2" id="KW-1003">Cell membrane</keyword>
<keyword evidence="4 6" id="KW-1133">Transmembrane helix</keyword>
<dbReference type="Pfam" id="PF12704">
    <property type="entry name" value="MacB_PCD"/>
    <property type="match status" value="1"/>
</dbReference>
<evidence type="ECO:0000256" key="6">
    <source>
        <dbReference type="SAM" id="Phobius"/>
    </source>
</evidence>
<evidence type="ECO:0000256" key="2">
    <source>
        <dbReference type="ARBA" id="ARBA00022475"/>
    </source>
</evidence>
<dbReference type="InterPro" id="IPR025857">
    <property type="entry name" value="MacB_PCD"/>
</dbReference>
<feature type="transmembrane region" description="Helical" evidence="6">
    <location>
        <begin position="256"/>
        <end position="276"/>
    </location>
</feature>
<gene>
    <name evidence="9" type="ORF">DI598_14280</name>
</gene>
<evidence type="ECO:0000256" key="5">
    <source>
        <dbReference type="ARBA" id="ARBA00023136"/>
    </source>
</evidence>
<dbReference type="Proteomes" id="UP000249645">
    <property type="component" value="Unassembled WGS sequence"/>
</dbReference>
<dbReference type="PANTHER" id="PTHR30572:SF18">
    <property type="entry name" value="ABC-TYPE MACROLIDE FAMILY EXPORT SYSTEM PERMEASE COMPONENT 2"/>
    <property type="match status" value="1"/>
</dbReference>
<dbReference type="GO" id="GO:0005886">
    <property type="term" value="C:plasma membrane"/>
    <property type="evidence" value="ECO:0007669"/>
    <property type="project" value="UniProtKB-SubCell"/>
</dbReference>
<keyword evidence="5 6" id="KW-0472">Membrane</keyword>
<dbReference type="GO" id="GO:0022857">
    <property type="term" value="F:transmembrane transporter activity"/>
    <property type="evidence" value="ECO:0007669"/>
    <property type="project" value="TreeGrafter"/>
</dbReference>
<organism evidence="9 10">
    <name type="scientific">Pseudopedobacter saltans</name>
    <dbReference type="NCBI Taxonomy" id="151895"/>
    <lineage>
        <taxon>Bacteria</taxon>
        <taxon>Pseudomonadati</taxon>
        <taxon>Bacteroidota</taxon>
        <taxon>Sphingobacteriia</taxon>
        <taxon>Sphingobacteriales</taxon>
        <taxon>Sphingobacteriaceae</taxon>
        <taxon>Pseudopedobacter</taxon>
    </lineage>
</organism>
<name>A0A2W5GG03_9SPHI</name>
<keyword evidence="3 6" id="KW-0812">Transmembrane</keyword>
<feature type="domain" description="ABC3 transporter permease C-terminal" evidence="7">
    <location>
        <begin position="207"/>
        <end position="320"/>
    </location>
</feature>
<dbReference type="PANTHER" id="PTHR30572">
    <property type="entry name" value="MEMBRANE COMPONENT OF TRANSPORTER-RELATED"/>
    <property type="match status" value="1"/>
</dbReference>
<dbReference type="Pfam" id="PF02687">
    <property type="entry name" value="FtsX"/>
    <property type="match status" value="1"/>
</dbReference>
<reference evidence="9 10" key="1">
    <citation type="submission" date="2017-11" db="EMBL/GenBank/DDBJ databases">
        <title>Infants hospitalized years apart are colonized by the same room-sourced microbial strains.</title>
        <authorList>
            <person name="Brooks B."/>
            <person name="Olm M.R."/>
            <person name="Firek B.A."/>
            <person name="Baker R."/>
            <person name="Thomas B.C."/>
            <person name="Morowitz M.J."/>
            <person name="Banfield J.F."/>
        </authorList>
    </citation>
    <scope>NUCLEOTIDE SEQUENCE [LARGE SCALE GENOMIC DNA]</scope>
    <source>
        <strain evidence="9">S2_009_000_R2_76</strain>
    </source>
</reference>
<accession>A0A2W5GG03</accession>
<evidence type="ECO:0000313" key="9">
    <source>
        <dbReference type="EMBL" id="PZP44616.1"/>
    </source>
</evidence>
<evidence type="ECO:0000259" key="7">
    <source>
        <dbReference type="Pfam" id="PF02687"/>
    </source>
</evidence>
<proteinExistence type="predicted"/>
<evidence type="ECO:0000256" key="1">
    <source>
        <dbReference type="ARBA" id="ARBA00004651"/>
    </source>
</evidence>
<dbReference type="InterPro" id="IPR050250">
    <property type="entry name" value="Macrolide_Exporter_MacB"/>
</dbReference>
<dbReference type="AlphaFoldDB" id="A0A2W5GG03"/>
<protein>
    <submittedName>
        <fullName evidence="9">Acetylornithine deacetylase</fullName>
    </submittedName>
</protein>
<comment type="subcellular location">
    <subcellularLocation>
        <location evidence="1">Cell membrane</location>
        <topology evidence="1">Multi-pass membrane protein</topology>
    </subcellularLocation>
</comment>
<feature type="non-terminal residue" evidence="9">
    <location>
        <position position="1"/>
    </location>
</feature>
<evidence type="ECO:0000313" key="10">
    <source>
        <dbReference type="Proteomes" id="UP000249645"/>
    </source>
</evidence>
<feature type="domain" description="MacB-like periplasmic core" evidence="8">
    <location>
        <begin position="30"/>
        <end position="171"/>
    </location>
</feature>
<evidence type="ECO:0000256" key="3">
    <source>
        <dbReference type="ARBA" id="ARBA00022692"/>
    </source>
</evidence>
<evidence type="ECO:0000259" key="8">
    <source>
        <dbReference type="Pfam" id="PF12704"/>
    </source>
</evidence>